<name>A0ABQ9VUY8_SAGOE</name>
<reference evidence="2 3" key="1">
    <citation type="submission" date="2023-05" db="EMBL/GenBank/DDBJ databases">
        <title>B98-5 Cell Line De Novo Hybrid Assembly: An Optical Mapping Approach.</title>
        <authorList>
            <person name="Kananen K."/>
            <person name="Auerbach J.A."/>
            <person name="Kautto E."/>
            <person name="Blachly J.S."/>
        </authorList>
    </citation>
    <scope>NUCLEOTIDE SEQUENCE [LARGE SCALE GENOMIC DNA]</scope>
    <source>
        <strain evidence="2">B95-8</strain>
        <tissue evidence="2">Cell line</tissue>
    </source>
</reference>
<proteinExistence type="predicted"/>
<evidence type="ECO:0008006" key="4">
    <source>
        <dbReference type="Google" id="ProtNLM"/>
    </source>
</evidence>
<feature type="coiled-coil region" evidence="1">
    <location>
        <begin position="160"/>
        <end position="226"/>
    </location>
</feature>
<dbReference type="PANTHER" id="PTHR17271">
    <property type="entry name" value="PLECKSTRIN HOMOLOGY PH DOMAIN-CONTAINING PROTEIN"/>
    <property type="match status" value="1"/>
</dbReference>
<feature type="coiled-coil region" evidence="1">
    <location>
        <begin position="62"/>
        <end position="89"/>
    </location>
</feature>
<gene>
    <name evidence="2" type="ORF">P7K49_007446</name>
</gene>
<dbReference type="PANTHER" id="PTHR17271:SF10">
    <property type="entry name" value="TRIO AND F-ACTIN-BINDING PROTEIN"/>
    <property type="match status" value="1"/>
</dbReference>
<dbReference type="EMBL" id="JASSZA010000004">
    <property type="protein sequence ID" value="KAK2113180.1"/>
    <property type="molecule type" value="Genomic_DNA"/>
</dbReference>
<protein>
    <recommendedName>
        <fullName evidence="4">Ninein-like protein</fullName>
    </recommendedName>
</protein>
<dbReference type="Proteomes" id="UP001266305">
    <property type="component" value="Unassembled WGS sequence"/>
</dbReference>
<organism evidence="2 3">
    <name type="scientific">Saguinus oedipus</name>
    <name type="common">Cotton-top tamarin</name>
    <name type="synonym">Oedipomidas oedipus</name>
    <dbReference type="NCBI Taxonomy" id="9490"/>
    <lineage>
        <taxon>Eukaryota</taxon>
        <taxon>Metazoa</taxon>
        <taxon>Chordata</taxon>
        <taxon>Craniata</taxon>
        <taxon>Vertebrata</taxon>
        <taxon>Euteleostomi</taxon>
        <taxon>Mammalia</taxon>
        <taxon>Eutheria</taxon>
        <taxon>Euarchontoglires</taxon>
        <taxon>Primates</taxon>
        <taxon>Haplorrhini</taxon>
        <taxon>Platyrrhini</taxon>
        <taxon>Cebidae</taxon>
        <taxon>Callitrichinae</taxon>
        <taxon>Saguinus</taxon>
    </lineage>
</organism>
<evidence type="ECO:0000256" key="1">
    <source>
        <dbReference type="SAM" id="Coils"/>
    </source>
</evidence>
<keyword evidence="3" id="KW-1185">Reference proteome</keyword>
<dbReference type="InterPro" id="IPR052223">
    <property type="entry name" value="Actin_Cytoskeleton_Reg"/>
</dbReference>
<sequence length="239" mass="26891">MEELQQHHKWELQQLQEEKWLLVEETAATASAIEAMKKAHQEELSQELSKTWRLQQGLDGLQKQHQSDVEVLEQELQVLLEQYSQKCLEIGVLMAACQGVLAHLAPLPAGGPGAAAPQPGAACPPVRGDRSAVQLHHLTGMGNGCRHSNKQSSCQLEVLLRVKENELQYLKKEVQCLQGELQVMQKDKCFTLGKYQDVCMKLSHIKMQSEQEIKQLKEHLHLAMAALQEKDSMHHSLAE</sequence>
<evidence type="ECO:0000313" key="3">
    <source>
        <dbReference type="Proteomes" id="UP001266305"/>
    </source>
</evidence>
<evidence type="ECO:0000313" key="2">
    <source>
        <dbReference type="EMBL" id="KAK2113180.1"/>
    </source>
</evidence>
<keyword evidence="1" id="KW-0175">Coiled coil</keyword>
<accession>A0ABQ9VUY8</accession>
<comment type="caution">
    <text evidence="2">The sequence shown here is derived from an EMBL/GenBank/DDBJ whole genome shotgun (WGS) entry which is preliminary data.</text>
</comment>